<keyword evidence="1" id="KW-1133">Transmembrane helix</keyword>
<evidence type="ECO:0000313" key="4">
    <source>
        <dbReference type="EMBL" id="OBS01585.1"/>
    </source>
</evidence>
<dbReference type="OrthoDB" id="338143at2"/>
<comment type="caution">
    <text evidence="4">The sequence shown here is derived from an EMBL/GenBank/DDBJ whole genome shotgun (WGS) entry which is preliminary data.</text>
</comment>
<protein>
    <submittedName>
        <fullName evidence="4">Mammalian cell entry protein</fullName>
    </submittedName>
</protein>
<dbReference type="NCBIfam" id="TIGR00996">
    <property type="entry name" value="Mtu_fam_mce"/>
    <property type="match status" value="1"/>
</dbReference>
<dbReference type="PANTHER" id="PTHR33371">
    <property type="entry name" value="INTERMEMBRANE PHOSPHOLIPID TRANSPORT SYSTEM BINDING PROTEIN MLAD-RELATED"/>
    <property type="match status" value="1"/>
</dbReference>
<dbReference type="GO" id="GO:0051701">
    <property type="term" value="P:biological process involved in interaction with host"/>
    <property type="evidence" value="ECO:0007669"/>
    <property type="project" value="TreeGrafter"/>
</dbReference>
<reference evidence="4 5" key="1">
    <citation type="submission" date="2016-06" db="EMBL/GenBank/DDBJ databases">
        <authorList>
            <person name="Kjaerup R.B."/>
            <person name="Dalgaard T.S."/>
            <person name="Juul-Madsen H.R."/>
        </authorList>
    </citation>
    <scope>NUCLEOTIDE SEQUENCE [LARGE SCALE GENOMIC DNA]</scope>
    <source>
        <strain evidence="4 5">1245752.6</strain>
    </source>
</reference>
<gene>
    <name evidence="4" type="ORF">A9W98_19565</name>
</gene>
<dbReference type="Proteomes" id="UP000093757">
    <property type="component" value="Unassembled WGS sequence"/>
</dbReference>
<dbReference type="InterPro" id="IPR005693">
    <property type="entry name" value="Mce"/>
</dbReference>
<proteinExistence type="predicted"/>
<dbReference type="InterPro" id="IPR052336">
    <property type="entry name" value="MlaD_Phospholipid_Transporter"/>
</dbReference>
<accession>A0A1A6BGV1</accession>
<feature type="domain" description="Mammalian cell entry C-terminal" evidence="3">
    <location>
        <begin position="131"/>
        <end position="340"/>
    </location>
</feature>
<dbReference type="Pfam" id="PF11887">
    <property type="entry name" value="Mce4_CUP1"/>
    <property type="match status" value="1"/>
</dbReference>
<dbReference type="EMBL" id="MAEM01000263">
    <property type="protein sequence ID" value="OBS01585.1"/>
    <property type="molecule type" value="Genomic_DNA"/>
</dbReference>
<dbReference type="GO" id="GO:0005576">
    <property type="term" value="C:extracellular region"/>
    <property type="evidence" value="ECO:0007669"/>
    <property type="project" value="TreeGrafter"/>
</dbReference>
<feature type="transmembrane region" description="Helical" evidence="1">
    <location>
        <begin position="21"/>
        <end position="42"/>
    </location>
</feature>
<evidence type="ECO:0000256" key="1">
    <source>
        <dbReference type="SAM" id="Phobius"/>
    </source>
</evidence>
<dbReference type="PANTHER" id="PTHR33371:SF17">
    <property type="entry name" value="MCE-FAMILY PROTEIN MCE1B"/>
    <property type="match status" value="1"/>
</dbReference>
<keyword evidence="1" id="KW-0472">Membrane</keyword>
<dbReference type="Pfam" id="PF02470">
    <property type="entry name" value="MlaD"/>
    <property type="match status" value="1"/>
</dbReference>
<evidence type="ECO:0000259" key="3">
    <source>
        <dbReference type="Pfam" id="PF11887"/>
    </source>
</evidence>
<sequence length="354" mass="38323">MPERRHKQERETVGTSLRGAVMGLTAFLTVSIMAVFVLLATFGQYRFGHGKTYYAEFANASNLRKGKLVRIAGVEVGTVKNISLNPDATVRVEFSADDSVILTEGTRAVIRYNDLFGDRYMALEEGAGGVKTLQPGQTIPLARTQPALDLDALLGGFRPLFRALNPEQVNTLTAALVEAFQGQGPAIGSFLDQAAAATNTLADRDQLIGQVVDNLNVVLGSLGGQTKQLDKTVTSLSELIRRLADRKTDIVTAVAYTDAATGSVADLLSQARQPFQRVVHETDRATGIMMADHDYLDNLLNTLPDKLRLLARNGMYGDFVNFYVCELALKVNGKGGQPVYVKLLSQSTGRCAPK</sequence>
<evidence type="ECO:0000313" key="5">
    <source>
        <dbReference type="Proteomes" id="UP000093757"/>
    </source>
</evidence>
<dbReference type="InterPro" id="IPR003399">
    <property type="entry name" value="Mce/MlaD"/>
</dbReference>
<evidence type="ECO:0000259" key="2">
    <source>
        <dbReference type="Pfam" id="PF02470"/>
    </source>
</evidence>
<feature type="domain" description="Mce/MlaD" evidence="2">
    <location>
        <begin position="50"/>
        <end position="126"/>
    </location>
</feature>
<dbReference type="AlphaFoldDB" id="A0A1A6BGV1"/>
<keyword evidence="1" id="KW-0812">Transmembrane</keyword>
<organism evidence="4 5">
    <name type="scientific">Mycobacterium gordonae</name>
    <dbReference type="NCBI Taxonomy" id="1778"/>
    <lineage>
        <taxon>Bacteria</taxon>
        <taxon>Bacillati</taxon>
        <taxon>Actinomycetota</taxon>
        <taxon>Actinomycetes</taxon>
        <taxon>Mycobacteriales</taxon>
        <taxon>Mycobacteriaceae</taxon>
        <taxon>Mycobacterium</taxon>
    </lineage>
</organism>
<dbReference type="InterPro" id="IPR024516">
    <property type="entry name" value="Mce_C"/>
</dbReference>
<name>A0A1A6BGV1_MYCGO</name>